<dbReference type="EMBL" id="JAGEVF010000006">
    <property type="protein sequence ID" value="MBO3116947.1"/>
    <property type="molecule type" value="Genomic_DNA"/>
</dbReference>
<name>A0ABS3T2J8_9FLAO</name>
<evidence type="ECO:0000313" key="1">
    <source>
        <dbReference type="EMBL" id="MBO3116947.1"/>
    </source>
</evidence>
<comment type="caution">
    <text evidence="1">The sequence shown here is derived from an EMBL/GenBank/DDBJ whole genome shotgun (WGS) entry which is preliminary data.</text>
</comment>
<dbReference type="Proteomes" id="UP000676776">
    <property type="component" value="Unassembled WGS sequence"/>
</dbReference>
<sequence length="150" mass="17057">MRYSILFVFIGLTMVMQGQDRLDKFELTYQNSKKQINSQEYTINFNMVYDGRNREKIDKNSNVLIVNGLSSKGQLKSVLQNKSDIDLNGSIENYKVKFDDATKHINISYDLNSSSLYKVQMAIKANGNVILSASSDSDSPITWIGRLRSN</sequence>
<protein>
    <submittedName>
        <fullName evidence="1">DUF4251 domain-containing protein</fullName>
    </submittedName>
</protein>
<accession>A0ABS3T2J8</accession>
<reference evidence="1 2" key="1">
    <citation type="submission" date="2021-03" db="EMBL/GenBank/DDBJ databases">
        <title>Winogradskyella sp. nov., isolated from costal sediment.</title>
        <authorList>
            <person name="Gao C."/>
        </authorList>
    </citation>
    <scope>NUCLEOTIDE SEQUENCE [LARGE SCALE GENOMIC DNA]</scope>
    <source>
        <strain evidence="1 2">DF17</strain>
    </source>
</reference>
<gene>
    <name evidence="1" type="ORF">J4050_09320</name>
</gene>
<keyword evidence="2" id="KW-1185">Reference proteome</keyword>
<dbReference type="Gene3D" id="2.40.128.410">
    <property type="match status" value="1"/>
</dbReference>
<dbReference type="InterPro" id="IPR025347">
    <property type="entry name" value="DUF4251"/>
</dbReference>
<proteinExistence type="predicted"/>
<evidence type="ECO:0000313" key="2">
    <source>
        <dbReference type="Proteomes" id="UP000676776"/>
    </source>
</evidence>
<dbReference type="RefSeq" id="WP_208154308.1">
    <property type="nucleotide sequence ID" value="NZ_JAGEVF010000006.1"/>
</dbReference>
<organism evidence="1 2">
    <name type="scientific">Winogradskyella pelagia</name>
    <dbReference type="NCBI Taxonomy" id="2819984"/>
    <lineage>
        <taxon>Bacteria</taxon>
        <taxon>Pseudomonadati</taxon>
        <taxon>Bacteroidota</taxon>
        <taxon>Flavobacteriia</taxon>
        <taxon>Flavobacteriales</taxon>
        <taxon>Flavobacteriaceae</taxon>
        <taxon>Winogradskyella</taxon>
    </lineage>
</organism>
<dbReference type="Pfam" id="PF14059">
    <property type="entry name" value="DUF4251"/>
    <property type="match status" value="1"/>
</dbReference>